<keyword evidence="3" id="KW-1185">Reference proteome</keyword>
<accession>A0A5J5EV06</accession>
<dbReference type="AlphaFoldDB" id="A0A5J5EV06"/>
<evidence type="ECO:0000313" key="2">
    <source>
        <dbReference type="EMBL" id="KAA8904228.1"/>
    </source>
</evidence>
<organism evidence="2 3">
    <name type="scientific">Sphaerosporella brunnea</name>
    <dbReference type="NCBI Taxonomy" id="1250544"/>
    <lineage>
        <taxon>Eukaryota</taxon>
        <taxon>Fungi</taxon>
        <taxon>Dikarya</taxon>
        <taxon>Ascomycota</taxon>
        <taxon>Pezizomycotina</taxon>
        <taxon>Pezizomycetes</taxon>
        <taxon>Pezizales</taxon>
        <taxon>Pyronemataceae</taxon>
        <taxon>Sphaerosporella</taxon>
    </lineage>
</organism>
<protein>
    <submittedName>
        <fullName evidence="2">Uncharacterized protein</fullName>
    </submittedName>
</protein>
<reference evidence="2 3" key="1">
    <citation type="submission" date="2019-09" db="EMBL/GenBank/DDBJ databases">
        <title>Draft genome of the ectomycorrhizal ascomycete Sphaerosporella brunnea.</title>
        <authorList>
            <consortium name="DOE Joint Genome Institute"/>
            <person name="Benucci G.M."/>
            <person name="Marozzi G."/>
            <person name="Antonielli L."/>
            <person name="Sanchez S."/>
            <person name="Marco P."/>
            <person name="Wang X."/>
            <person name="Falini L.B."/>
            <person name="Barry K."/>
            <person name="Haridas S."/>
            <person name="Lipzen A."/>
            <person name="Labutti K."/>
            <person name="Grigoriev I.V."/>
            <person name="Murat C."/>
            <person name="Martin F."/>
            <person name="Albertini E."/>
            <person name="Donnini D."/>
            <person name="Bonito G."/>
        </authorList>
    </citation>
    <scope>NUCLEOTIDE SEQUENCE [LARGE SCALE GENOMIC DNA]</scope>
    <source>
        <strain evidence="2 3">Sb_GMNB300</strain>
    </source>
</reference>
<feature type="region of interest" description="Disordered" evidence="1">
    <location>
        <begin position="86"/>
        <end position="122"/>
    </location>
</feature>
<dbReference type="InParanoid" id="A0A5J5EV06"/>
<name>A0A5J5EV06_9PEZI</name>
<proteinExistence type="predicted"/>
<evidence type="ECO:0000256" key="1">
    <source>
        <dbReference type="SAM" id="MobiDB-lite"/>
    </source>
</evidence>
<comment type="caution">
    <text evidence="2">The sequence shown here is derived from an EMBL/GenBank/DDBJ whole genome shotgun (WGS) entry which is preliminary data.</text>
</comment>
<evidence type="ECO:0000313" key="3">
    <source>
        <dbReference type="Proteomes" id="UP000326924"/>
    </source>
</evidence>
<gene>
    <name evidence="2" type="ORF">FN846DRAFT_890930</name>
</gene>
<feature type="compositionally biased region" description="Polar residues" evidence="1">
    <location>
        <begin position="86"/>
        <end position="107"/>
    </location>
</feature>
<sequence length="166" mass="17979">MTPKQHTPIQLALDGYSLTVQRYRQIVEQLPASARPAPLDRFRHRGNICAIRRRTEEVIKATTRLQKAAHAPQSLPARRVTIDTAKTGQQIPGANPTAANSDSSVKPNGNDADDTDTGRAQEPDTVLVQSADTARPADAHIAAENGGMSSAQFFTYAEVQLLIRVA</sequence>
<dbReference type="Proteomes" id="UP000326924">
    <property type="component" value="Unassembled WGS sequence"/>
</dbReference>
<dbReference type="EMBL" id="VXIS01000111">
    <property type="protein sequence ID" value="KAA8904228.1"/>
    <property type="molecule type" value="Genomic_DNA"/>
</dbReference>